<dbReference type="EMBL" id="JABCIY010000024">
    <property type="protein sequence ID" value="KAF7196677.1"/>
    <property type="molecule type" value="Genomic_DNA"/>
</dbReference>
<evidence type="ECO:0000313" key="2">
    <source>
        <dbReference type="EMBL" id="KAF7196677.1"/>
    </source>
</evidence>
<name>A0A8H6VNE7_9PEZI</name>
<keyword evidence="3" id="KW-1185">Reference proteome</keyword>
<sequence length="103" mass="11849">MSNEDPRQFNIAQLAKDLDDVLRFFASSDDKGRVENMTEIIRQGAYVGYVLFVQPTTWSFEWEEAGHSELVVFPALVQLSDEHGRPRARPLRSTSKQRVPRGR</sequence>
<feature type="region of interest" description="Disordered" evidence="1">
    <location>
        <begin position="82"/>
        <end position="103"/>
    </location>
</feature>
<proteinExistence type="predicted"/>
<dbReference type="Proteomes" id="UP000660729">
    <property type="component" value="Unassembled WGS sequence"/>
</dbReference>
<accession>A0A8H6VNE7</accession>
<comment type="caution">
    <text evidence="2">The sequence shown here is derived from an EMBL/GenBank/DDBJ whole genome shotgun (WGS) entry which is preliminary data.</text>
</comment>
<organism evidence="2 3">
    <name type="scientific">Pseudocercospora fuligena</name>
    <dbReference type="NCBI Taxonomy" id="685502"/>
    <lineage>
        <taxon>Eukaryota</taxon>
        <taxon>Fungi</taxon>
        <taxon>Dikarya</taxon>
        <taxon>Ascomycota</taxon>
        <taxon>Pezizomycotina</taxon>
        <taxon>Dothideomycetes</taxon>
        <taxon>Dothideomycetidae</taxon>
        <taxon>Mycosphaerellales</taxon>
        <taxon>Mycosphaerellaceae</taxon>
        <taxon>Pseudocercospora</taxon>
    </lineage>
</organism>
<reference evidence="2" key="1">
    <citation type="submission" date="2020-04" db="EMBL/GenBank/DDBJ databases">
        <title>Draft genome resource of the tomato pathogen Pseudocercospora fuligena.</title>
        <authorList>
            <person name="Zaccaron A."/>
        </authorList>
    </citation>
    <scope>NUCLEOTIDE SEQUENCE</scope>
    <source>
        <strain evidence="2">PF001</strain>
    </source>
</reference>
<evidence type="ECO:0000256" key="1">
    <source>
        <dbReference type="SAM" id="MobiDB-lite"/>
    </source>
</evidence>
<gene>
    <name evidence="2" type="ORF">HII31_02047</name>
</gene>
<dbReference type="OrthoDB" id="3650890at2759"/>
<evidence type="ECO:0000313" key="3">
    <source>
        <dbReference type="Proteomes" id="UP000660729"/>
    </source>
</evidence>
<dbReference type="AlphaFoldDB" id="A0A8H6VNE7"/>
<protein>
    <submittedName>
        <fullName evidence="2">Uncharacterized protein</fullName>
    </submittedName>
</protein>